<dbReference type="Proteomes" id="UP001146793">
    <property type="component" value="Unassembled WGS sequence"/>
</dbReference>
<dbReference type="PROSITE" id="PS51450">
    <property type="entry name" value="LRR"/>
    <property type="match status" value="1"/>
</dbReference>
<evidence type="ECO:0000313" key="3">
    <source>
        <dbReference type="Proteomes" id="UP001146793"/>
    </source>
</evidence>
<reference evidence="2" key="1">
    <citation type="submission" date="2022-08" db="EMBL/GenBank/DDBJ databases">
        <title>Novel sulphate-reducing endosymbionts in the free-living metamonad Anaeramoeba.</title>
        <authorList>
            <person name="Jerlstrom-Hultqvist J."/>
            <person name="Cepicka I."/>
            <person name="Gallot-Lavallee L."/>
            <person name="Salas-Leiva D."/>
            <person name="Curtis B.A."/>
            <person name="Zahonova K."/>
            <person name="Pipaliya S."/>
            <person name="Dacks J."/>
            <person name="Roger A.J."/>
        </authorList>
    </citation>
    <scope>NUCLEOTIDE SEQUENCE</scope>
    <source>
        <strain evidence="2">Busselton2</strain>
    </source>
</reference>
<dbReference type="InterPro" id="IPR032675">
    <property type="entry name" value="LRR_dom_sf"/>
</dbReference>
<dbReference type="Gene3D" id="3.80.10.10">
    <property type="entry name" value="Ribonuclease Inhibitor"/>
    <property type="match status" value="1"/>
</dbReference>
<proteinExistence type="predicted"/>
<feature type="region of interest" description="Disordered" evidence="1">
    <location>
        <begin position="729"/>
        <end position="762"/>
    </location>
</feature>
<dbReference type="InterPro" id="IPR001611">
    <property type="entry name" value="Leu-rich_rpt"/>
</dbReference>
<evidence type="ECO:0000313" key="2">
    <source>
        <dbReference type="EMBL" id="KAJ3425562.1"/>
    </source>
</evidence>
<sequence length="762" mass="88038">MSLSSAARTITQKEREFVTLQVEKFQQQPQKINWIRKKKIKNGKFKRIEDRIFVVTKFWVFTIGKRRNSIHKKICRFAHLFDLKGITRKASDNMILKFKDFEIDLHTTESDEFLKIILTNFYRLVHGFPENELPKIEAENTDLPTLKDSKPGKAGNFVRTYKAWCSYSQIPANDFLIENIKSRFQDTKDFYEGRTLDLSVIDKLPQLKQLTFSDLNASEGFTNLGNMLVKESIALTHLDLSGNRISDKDIIQLSKGILELKSGLKYLDLSRTKLTVNSTCKIIEVLKENLRHHSIEHLNLSKCKLSQNGTNLLGDFFETIKSTTQLNRIELAFCNLNLEKIVDLIIKYYSRTTLNYLNLSGNHIKKKHLLFSKLCKSAVTLETLEINNCKIKINDSSEIFKNILQNENLSDFSLNLCNNPIKMIGIKAMTNILENNKQFEILQKLYLDDCSLGDSGLILLCEAISKHSTLEVLSISRNFSKNTTSTCREKISTLFSHPTLKYLRIRGTLNKNLGLTDKNSVDFFEPLKTNEKIIGLDLSYNYMGGASFTNLMNNLSNKNSIRSLYFNQNNLTVDAITQFYKSFEQKHKICDIKWPGSDIYQLNKVAKKNERDVILTGIEQVQGLIAIELFENRKKYNIHQIQIIEDEVELDIIRKGLNQTAFTKNSNKKNHKNKNSCNENSQNEEALSSEELIDERYMDDEEENGNGNQDSSLQSLRTRRLTTSIQYNGLMVPPRVKNMQNEKYEESNFEENVSQQSEENFY</sequence>
<feature type="region of interest" description="Disordered" evidence="1">
    <location>
        <begin position="664"/>
        <end position="689"/>
    </location>
</feature>
<dbReference type="SMART" id="SM00368">
    <property type="entry name" value="LRR_RI"/>
    <property type="match status" value="5"/>
</dbReference>
<dbReference type="Pfam" id="PF13516">
    <property type="entry name" value="LRR_6"/>
    <property type="match status" value="2"/>
</dbReference>
<gene>
    <name evidence="2" type="ORF">M0812_28007</name>
</gene>
<organism evidence="2 3">
    <name type="scientific">Anaeramoeba flamelloides</name>
    <dbReference type="NCBI Taxonomy" id="1746091"/>
    <lineage>
        <taxon>Eukaryota</taxon>
        <taxon>Metamonada</taxon>
        <taxon>Anaeramoebidae</taxon>
        <taxon>Anaeramoeba</taxon>
    </lineage>
</organism>
<name>A0AAV7Y6V3_9EUKA</name>
<dbReference type="InterPro" id="IPR051279">
    <property type="entry name" value="PP1-Reg/Actin-Interact_Protein"/>
</dbReference>
<accession>A0AAV7Y6V3</accession>
<dbReference type="PANTHER" id="PTHR24112">
    <property type="entry name" value="LEUCINE-RICH REPEAT, ISOFORM F-RELATED"/>
    <property type="match status" value="1"/>
</dbReference>
<feature type="compositionally biased region" description="Polar residues" evidence="1">
    <location>
        <begin position="750"/>
        <end position="762"/>
    </location>
</feature>
<dbReference type="EMBL" id="JANTQA010000070">
    <property type="protein sequence ID" value="KAJ3425562.1"/>
    <property type="molecule type" value="Genomic_DNA"/>
</dbReference>
<dbReference type="SUPFAM" id="SSF52047">
    <property type="entry name" value="RNI-like"/>
    <property type="match status" value="1"/>
</dbReference>
<comment type="caution">
    <text evidence="2">The sequence shown here is derived from an EMBL/GenBank/DDBJ whole genome shotgun (WGS) entry which is preliminary data.</text>
</comment>
<protein>
    <submittedName>
        <fullName evidence="2">Leucine-rich repeat isoform f</fullName>
    </submittedName>
</protein>
<dbReference type="AlphaFoldDB" id="A0AAV7Y6V3"/>
<evidence type="ECO:0000256" key="1">
    <source>
        <dbReference type="SAM" id="MobiDB-lite"/>
    </source>
</evidence>